<keyword evidence="3" id="KW-0547">Nucleotide-binding</keyword>
<feature type="region of interest" description="Disordered" evidence="6">
    <location>
        <begin position="486"/>
        <end position="513"/>
    </location>
</feature>
<dbReference type="PANTHER" id="PTHR24342">
    <property type="entry name" value="SERINE/THREONINE-PROTEIN KINASE 17"/>
    <property type="match status" value="1"/>
</dbReference>
<feature type="compositionally biased region" description="Basic and acidic residues" evidence="6">
    <location>
        <begin position="342"/>
        <end position="356"/>
    </location>
</feature>
<feature type="compositionally biased region" description="Basic and acidic residues" evidence="6">
    <location>
        <begin position="172"/>
        <end position="181"/>
    </location>
</feature>
<keyword evidence="1" id="KW-0723">Serine/threonine-protein kinase</keyword>
<feature type="domain" description="Protein kinase" evidence="8">
    <location>
        <begin position="1"/>
        <end position="78"/>
    </location>
</feature>
<dbReference type="GO" id="GO:0035556">
    <property type="term" value="P:intracellular signal transduction"/>
    <property type="evidence" value="ECO:0007669"/>
    <property type="project" value="TreeGrafter"/>
</dbReference>
<proteinExistence type="predicted"/>
<dbReference type="Proteomes" id="UP000272942">
    <property type="component" value="Unassembled WGS sequence"/>
</dbReference>
<evidence type="ECO:0000256" key="3">
    <source>
        <dbReference type="ARBA" id="ARBA00022741"/>
    </source>
</evidence>
<evidence type="ECO:0000256" key="1">
    <source>
        <dbReference type="ARBA" id="ARBA00022527"/>
    </source>
</evidence>
<keyword evidence="7" id="KW-0732">Signal</keyword>
<protein>
    <submittedName>
        <fullName evidence="11">Protein kinase domain-containing protein</fullName>
    </submittedName>
</protein>
<evidence type="ECO:0000313" key="10">
    <source>
        <dbReference type="Proteomes" id="UP000272942"/>
    </source>
</evidence>
<evidence type="ECO:0000256" key="6">
    <source>
        <dbReference type="SAM" id="MobiDB-lite"/>
    </source>
</evidence>
<dbReference type="InterPro" id="IPR000719">
    <property type="entry name" value="Prot_kinase_dom"/>
</dbReference>
<evidence type="ECO:0000256" key="7">
    <source>
        <dbReference type="SAM" id="SignalP"/>
    </source>
</evidence>
<dbReference type="Gene3D" id="1.10.510.10">
    <property type="entry name" value="Transferase(Phosphotransferase) domain 1"/>
    <property type="match status" value="1"/>
</dbReference>
<name>A0A183A8C3_9TREM</name>
<accession>A0A183A8C3</accession>
<dbReference type="SUPFAM" id="SSF56112">
    <property type="entry name" value="Protein kinase-like (PK-like)"/>
    <property type="match status" value="1"/>
</dbReference>
<feature type="compositionally biased region" description="Polar residues" evidence="6">
    <location>
        <begin position="357"/>
        <end position="375"/>
    </location>
</feature>
<reference evidence="11" key="1">
    <citation type="submission" date="2016-06" db="UniProtKB">
        <authorList>
            <consortium name="WormBaseParasite"/>
        </authorList>
    </citation>
    <scope>IDENTIFICATION</scope>
</reference>
<keyword evidence="10" id="KW-1185">Reference proteome</keyword>
<dbReference type="PROSITE" id="PS50011">
    <property type="entry name" value="PROTEIN_KINASE_DOM"/>
    <property type="match status" value="1"/>
</dbReference>
<evidence type="ECO:0000256" key="4">
    <source>
        <dbReference type="ARBA" id="ARBA00022777"/>
    </source>
</evidence>
<dbReference type="OrthoDB" id="504170at2759"/>
<feature type="signal peptide" evidence="7">
    <location>
        <begin position="1"/>
        <end position="17"/>
    </location>
</feature>
<evidence type="ECO:0000313" key="11">
    <source>
        <dbReference type="WBParaSite" id="ECPE_0000321101-mRNA-1"/>
    </source>
</evidence>
<dbReference type="WBParaSite" id="ECPE_0000321101-mRNA-1">
    <property type="protein sequence ID" value="ECPE_0000321101-mRNA-1"/>
    <property type="gene ID" value="ECPE_0000321101"/>
</dbReference>
<feature type="region of interest" description="Disordered" evidence="6">
    <location>
        <begin position="153"/>
        <end position="214"/>
    </location>
</feature>
<evidence type="ECO:0000256" key="2">
    <source>
        <dbReference type="ARBA" id="ARBA00022679"/>
    </source>
</evidence>
<keyword evidence="2" id="KW-0808">Transferase</keyword>
<evidence type="ECO:0000313" key="9">
    <source>
        <dbReference type="EMBL" id="VDP68720.1"/>
    </source>
</evidence>
<reference evidence="9 10" key="2">
    <citation type="submission" date="2018-11" db="EMBL/GenBank/DDBJ databases">
        <authorList>
            <consortium name="Pathogen Informatics"/>
        </authorList>
    </citation>
    <scope>NUCLEOTIDE SEQUENCE [LARGE SCALE GENOMIC DNA]</scope>
    <source>
        <strain evidence="9 10">Egypt</strain>
    </source>
</reference>
<dbReference type="GO" id="GO:0043065">
    <property type="term" value="P:positive regulation of apoptotic process"/>
    <property type="evidence" value="ECO:0007669"/>
    <property type="project" value="TreeGrafter"/>
</dbReference>
<dbReference type="GO" id="GO:0005634">
    <property type="term" value="C:nucleus"/>
    <property type="evidence" value="ECO:0007669"/>
    <property type="project" value="TreeGrafter"/>
</dbReference>
<evidence type="ECO:0000259" key="8">
    <source>
        <dbReference type="PROSITE" id="PS50011"/>
    </source>
</evidence>
<dbReference type="AlphaFoldDB" id="A0A183A8C3"/>
<evidence type="ECO:0000256" key="5">
    <source>
        <dbReference type="ARBA" id="ARBA00022840"/>
    </source>
</evidence>
<feature type="compositionally biased region" description="Polar residues" evidence="6">
    <location>
        <begin position="431"/>
        <end position="441"/>
    </location>
</feature>
<dbReference type="GO" id="GO:0004674">
    <property type="term" value="F:protein serine/threonine kinase activity"/>
    <property type="evidence" value="ECO:0007669"/>
    <property type="project" value="UniProtKB-KW"/>
</dbReference>
<organism evidence="11">
    <name type="scientific">Echinostoma caproni</name>
    <dbReference type="NCBI Taxonomy" id="27848"/>
    <lineage>
        <taxon>Eukaryota</taxon>
        <taxon>Metazoa</taxon>
        <taxon>Spiralia</taxon>
        <taxon>Lophotrochozoa</taxon>
        <taxon>Platyhelminthes</taxon>
        <taxon>Trematoda</taxon>
        <taxon>Digenea</taxon>
        <taxon>Plagiorchiida</taxon>
        <taxon>Echinostomata</taxon>
        <taxon>Echinostomatoidea</taxon>
        <taxon>Echinostomatidae</taxon>
        <taxon>Echinostoma</taxon>
    </lineage>
</organism>
<feature type="chain" id="PRO_5043137911" evidence="7">
    <location>
        <begin position="18"/>
        <end position="513"/>
    </location>
</feature>
<dbReference type="GO" id="GO:0005524">
    <property type="term" value="F:ATP binding"/>
    <property type="evidence" value="ECO:0007669"/>
    <property type="project" value="UniProtKB-KW"/>
</dbReference>
<gene>
    <name evidence="9" type="ORF">ECPE_LOCUS3208</name>
</gene>
<feature type="compositionally biased region" description="Polar residues" evidence="6">
    <location>
        <begin position="303"/>
        <end position="322"/>
    </location>
</feature>
<keyword evidence="4" id="KW-0418">Kinase</keyword>
<keyword evidence="5" id="KW-0067">ATP-binding</keyword>
<dbReference type="InterPro" id="IPR011009">
    <property type="entry name" value="Kinase-like_dom_sf"/>
</dbReference>
<dbReference type="EMBL" id="UZAN01040181">
    <property type="protein sequence ID" value="VDP68720.1"/>
    <property type="molecule type" value="Genomic_DNA"/>
</dbReference>
<dbReference type="PANTHER" id="PTHR24342:SF12">
    <property type="entry name" value="DEATH-ASSOCIATED PROTEIN KINASE RELATED"/>
    <property type="match status" value="1"/>
</dbReference>
<feature type="region of interest" description="Disordered" evidence="6">
    <location>
        <begin position="412"/>
        <end position="443"/>
    </location>
</feature>
<sequence>MWAIGVITYILLTGISPFAGDSQIETFQNILDCIVDYTREEIRDATDLAKDFIRRLLVKNPNLTEFQMGEAERRKQTFETQELTSHTHPSDDLQQNCRRGSVIKKANLDGLRHFIAVSASNESSSMTPPLTPVKLSAESDLGRDFAIPITIPRPVPEEAPLSPLLLQTANKPDFKRVEKSRSHNRKHGAHRKSKRTPEDRENVAQGGAVNQNKSVELNDVRVKQGENNLLSKSVHQDYSEKIASTQPDSDVRQDANFVSVAHDTKVTPLPRTPGGWRASLSHGLIGRLGAAFVAAATGHHATSQTPTLQMNGTRRTSETNQTVDRHPDPSEMIKSTLMNESYSEREVHRKSIRNEVFESQDSSDGGTAYSTSSSNSYMQLSHSVVQSKTGESNKAIHRGLQMGNVSRAVQEFESSISTDSDEPQSRDTRNGRSLSVFTPSSESDRKIWDVHKVNKPSNPNHHLGSEPKRHQVGRLQELFESGAITQNRRNFLTRPDPHRSPNPKPVPVLNKRD</sequence>
<feature type="compositionally biased region" description="Basic residues" evidence="6">
    <location>
        <begin position="182"/>
        <end position="194"/>
    </location>
</feature>
<feature type="region of interest" description="Disordered" evidence="6">
    <location>
        <begin position="301"/>
        <end position="375"/>
    </location>
</feature>